<organism evidence="1">
    <name type="scientific">Hellea balneolensis</name>
    <dbReference type="NCBI Taxonomy" id="287478"/>
    <lineage>
        <taxon>Bacteria</taxon>
        <taxon>Pseudomonadati</taxon>
        <taxon>Pseudomonadota</taxon>
        <taxon>Alphaproteobacteria</taxon>
        <taxon>Maricaulales</taxon>
        <taxon>Robiginitomaculaceae</taxon>
        <taxon>Hellea</taxon>
    </lineage>
</organism>
<proteinExistence type="predicted"/>
<dbReference type="InterPro" id="IPR011855">
    <property type="entry name" value="Phgtail_TP901_1"/>
</dbReference>
<dbReference type="InterPro" id="IPR022344">
    <property type="entry name" value="GTA_major-tail"/>
</dbReference>
<dbReference type="Proteomes" id="UP000886042">
    <property type="component" value="Unassembled WGS sequence"/>
</dbReference>
<dbReference type="Pfam" id="PF06199">
    <property type="entry name" value="Phage_tail_2"/>
    <property type="match status" value="1"/>
</dbReference>
<comment type="caution">
    <text evidence="1">The sequence shown here is derived from an EMBL/GenBank/DDBJ whole genome shotgun (WGS) entry which is preliminary data.</text>
</comment>
<sequence>MAAQRGRDMLIKIKDAQEAFITVAGLRTKNLKFNAKPIDITHSESEDAWRELLPGGGIKSVEISGAGVFCDKASDELVRAGFFAQSTDIYQLIIPDFGVIEGEFLISNLNYAGSYEGEASYDLTLNSAGKTTFTPL</sequence>
<evidence type="ECO:0000313" key="1">
    <source>
        <dbReference type="EMBL" id="HFB54379.1"/>
    </source>
</evidence>
<dbReference type="PRINTS" id="PR01996">
    <property type="entry name" value="MTP1FAMILY"/>
</dbReference>
<protein>
    <submittedName>
        <fullName evidence="1">Phage major tail protein, TP901-1 family</fullName>
    </submittedName>
</protein>
<accession>A0A7C3C0Y4</accession>
<dbReference type="EMBL" id="DRMN01000035">
    <property type="protein sequence ID" value="HFB54379.1"/>
    <property type="molecule type" value="Genomic_DNA"/>
</dbReference>
<reference evidence="1" key="1">
    <citation type="journal article" date="2020" name="mSystems">
        <title>Genome- and Community-Level Interaction Insights into Carbon Utilization and Element Cycling Functions of Hydrothermarchaeota in Hydrothermal Sediment.</title>
        <authorList>
            <person name="Zhou Z."/>
            <person name="Liu Y."/>
            <person name="Xu W."/>
            <person name="Pan J."/>
            <person name="Luo Z.H."/>
            <person name="Li M."/>
        </authorList>
    </citation>
    <scope>NUCLEOTIDE SEQUENCE [LARGE SCALE GENOMIC DNA]</scope>
    <source>
        <strain evidence="1">HyVt-489</strain>
    </source>
</reference>
<name>A0A7C3C0Y4_9PROT</name>
<dbReference type="NCBIfam" id="TIGR02126">
    <property type="entry name" value="phgtail_TP901_1"/>
    <property type="match status" value="1"/>
</dbReference>
<gene>
    <name evidence="1" type="ORF">ENJ46_00525</name>
</gene>
<dbReference type="AlphaFoldDB" id="A0A7C3C0Y4"/>